<dbReference type="EMBL" id="KL584753">
    <property type="protein sequence ID" value="KEQ97651.1"/>
    <property type="molecule type" value="Genomic_DNA"/>
</dbReference>
<accession>A0A074ZGG3</accession>
<dbReference type="AlphaFoldDB" id="A0A074ZGG3"/>
<sequence>MPRQIRLDLTIHHMSTTCLFITRLLLSIRIKDIRLAGHLNDNRRATYLVPGRLLSRQMTTLCRALEATLSSKATDLVHIRAVDRHSVLFGSVLVDTEVDSISTDWKPHDIECRVARIIKSHTHPERHARVSTWGTMFLPENARFPYVMPCFVQAR</sequence>
<proteinExistence type="predicted"/>
<dbReference type="InParanoid" id="A0A074ZGG3"/>
<organism evidence="1 2">
    <name type="scientific">Aureobasidium subglaciale (strain EXF-2481)</name>
    <name type="common">Aureobasidium pullulans var. subglaciale</name>
    <dbReference type="NCBI Taxonomy" id="1043005"/>
    <lineage>
        <taxon>Eukaryota</taxon>
        <taxon>Fungi</taxon>
        <taxon>Dikarya</taxon>
        <taxon>Ascomycota</taxon>
        <taxon>Pezizomycotina</taxon>
        <taxon>Dothideomycetes</taxon>
        <taxon>Dothideomycetidae</taxon>
        <taxon>Dothideales</taxon>
        <taxon>Saccotheciaceae</taxon>
        <taxon>Aureobasidium</taxon>
    </lineage>
</organism>
<evidence type="ECO:0000313" key="2">
    <source>
        <dbReference type="Proteomes" id="UP000030641"/>
    </source>
</evidence>
<evidence type="ECO:0000313" key="1">
    <source>
        <dbReference type="EMBL" id="KEQ97651.1"/>
    </source>
</evidence>
<dbReference type="Proteomes" id="UP000030641">
    <property type="component" value="Unassembled WGS sequence"/>
</dbReference>
<protein>
    <submittedName>
        <fullName evidence="1">Uncharacterized protein</fullName>
    </submittedName>
</protein>
<dbReference type="HOGENOM" id="CLU_1695138_0_0_1"/>
<keyword evidence="2" id="KW-1185">Reference proteome</keyword>
<dbReference type="RefSeq" id="XP_013346488.1">
    <property type="nucleotide sequence ID" value="XM_013491034.1"/>
</dbReference>
<reference evidence="1 2" key="1">
    <citation type="journal article" date="2014" name="BMC Genomics">
        <title>Genome sequencing of four Aureobasidium pullulans varieties: biotechnological potential, stress tolerance, and description of new species.</title>
        <authorList>
            <person name="Gostin Ar C."/>
            <person name="Ohm R.A."/>
            <person name="Kogej T."/>
            <person name="Sonjak S."/>
            <person name="Turk M."/>
            <person name="Zajc J."/>
            <person name="Zalar P."/>
            <person name="Grube M."/>
            <person name="Sun H."/>
            <person name="Han J."/>
            <person name="Sharma A."/>
            <person name="Chiniquy J."/>
            <person name="Ngan C.Y."/>
            <person name="Lipzen A."/>
            <person name="Barry K."/>
            <person name="Grigoriev I.V."/>
            <person name="Gunde-Cimerman N."/>
        </authorList>
    </citation>
    <scope>NUCLEOTIDE SEQUENCE [LARGE SCALE GENOMIC DNA]</scope>
    <source>
        <strain evidence="1 2">EXF-2481</strain>
    </source>
</reference>
<gene>
    <name evidence="1" type="ORF">AUEXF2481DRAFT_539350</name>
</gene>
<name>A0A074ZGG3_AURSE</name>
<dbReference type="GeneID" id="25368918"/>